<dbReference type="CDD" id="cd01081">
    <property type="entry name" value="Aldose_epim"/>
    <property type="match status" value="1"/>
</dbReference>
<dbReference type="OrthoDB" id="9795355at2"/>
<comment type="caution">
    <text evidence="1">The sequence shown here is derived from an EMBL/GenBank/DDBJ whole genome shotgun (WGS) entry which is preliminary data.</text>
</comment>
<dbReference type="STRING" id="1401.BK123_20410"/>
<evidence type="ECO:0000313" key="2">
    <source>
        <dbReference type="Proteomes" id="UP000187074"/>
    </source>
</evidence>
<protein>
    <submittedName>
        <fullName evidence="1">Aldose epimerase</fullName>
    </submittedName>
</protein>
<dbReference type="SUPFAM" id="SSF74650">
    <property type="entry name" value="Galactose mutarotase-like"/>
    <property type="match status" value="1"/>
</dbReference>
<reference evidence="1 2" key="1">
    <citation type="submission" date="2016-11" db="EMBL/GenBank/DDBJ databases">
        <title>Paenibacillus species isolates.</title>
        <authorList>
            <person name="Beno S.M."/>
        </authorList>
    </citation>
    <scope>NUCLEOTIDE SEQUENCE [LARGE SCALE GENOMIC DNA]</scope>
    <source>
        <strain evidence="1 2">FSL F4-0100</strain>
    </source>
</reference>
<dbReference type="Gene3D" id="2.70.98.10">
    <property type="match status" value="1"/>
</dbReference>
<evidence type="ECO:0000313" key="1">
    <source>
        <dbReference type="EMBL" id="OME90729.1"/>
    </source>
</evidence>
<dbReference type="InterPro" id="IPR014718">
    <property type="entry name" value="GH-type_carb-bd"/>
</dbReference>
<dbReference type="Proteomes" id="UP000187074">
    <property type="component" value="Unassembled WGS sequence"/>
</dbReference>
<sequence length="334" mass="38183">MEGTNAYEGVYHNERAVYLRAGGYEAIMLPDIGGNLISFRDLDKGYRFLHEPTSEEMPGFKARPIIHGIPVLFPPNRYKDGQFRWNGKVHQLPVNEEATGHHLHGFLYNIPWEVDEYGHSGQEAYVTVSVHVDEQHPVFQSFPFRFHIQLRYGLSRQGLSQRVTITNTGQEAMPCLLAFHTSINAPFTNGGDARDYRLKLTVGKRWELDGRMLPTGSYQELSANEQVMQGAGVYPFFESMDNHYTAVAQNGRNRMELTDRAEKLTLVYDVGTSYKQWMIWNNEATEGFFCPEPQINLVNAPNMDMEAEEIGCFSLEPNEIWEETSRLYVKGSRG</sequence>
<dbReference type="InterPro" id="IPR011013">
    <property type="entry name" value="Gal_mutarotase_sf_dom"/>
</dbReference>
<dbReference type="EMBL" id="MRTF01000007">
    <property type="protein sequence ID" value="OME90729.1"/>
    <property type="molecule type" value="Genomic_DNA"/>
</dbReference>
<dbReference type="PANTHER" id="PTHR10091:SF0">
    <property type="entry name" value="GALACTOSE MUTAROTASE"/>
    <property type="match status" value="1"/>
</dbReference>
<dbReference type="Pfam" id="PF01263">
    <property type="entry name" value="Aldose_epim"/>
    <property type="match status" value="1"/>
</dbReference>
<dbReference type="AlphaFoldDB" id="A0A1R1AXX5"/>
<dbReference type="GO" id="GO:0006006">
    <property type="term" value="P:glucose metabolic process"/>
    <property type="evidence" value="ECO:0007669"/>
    <property type="project" value="TreeGrafter"/>
</dbReference>
<name>A0A1R1AXX5_PAELA</name>
<organism evidence="1 2">
    <name type="scientific">Paenibacillus lautus</name>
    <name type="common">Bacillus lautus</name>
    <dbReference type="NCBI Taxonomy" id="1401"/>
    <lineage>
        <taxon>Bacteria</taxon>
        <taxon>Bacillati</taxon>
        <taxon>Bacillota</taxon>
        <taxon>Bacilli</taxon>
        <taxon>Bacillales</taxon>
        <taxon>Paenibacillaceae</taxon>
        <taxon>Paenibacillus</taxon>
    </lineage>
</organism>
<dbReference type="GO" id="GO:0033499">
    <property type="term" value="P:galactose catabolic process via UDP-galactose, Leloir pathway"/>
    <property type="evidence" value="ECO:0007669"/>
    <property type="project" value="TreeGrafter"/>
</dbReference>
<dbReference type="GO" id="GO:0030246">
    <property type="term" value="F:carbohydrate binding"/>
    <property type="evidence" value="ECO:0007669"/>
    <property type="project" value="InterPro"/>
</dbReference>
<dbReference type="RefSeq" id="WP_076324221.1">
    <property type="nucleotide sequence ID" value="NZ_MRTF01000007.1"/>
</dbReference>
<dbReference type="InterPro" id="IPR008183">
    <property type="entry name" value="Aldose_1/G6P_1-epimerase"/>
</dbReference>
<dbReference type="PANTHER" id="PTHR10091">
    <property type="entry name" value="ALDOSE-1-EPIMERASE"/>
    <property type="match status" value="1"/>
</dbReference>
<accession>A0A1R1AXX5</accession>
<gene>
    <name evidence="1" type="ORF">BK123_20410</name>
</gene>
<dbReference type="GO" id="GO:0005737">
    <property type="term" value="C:cytoplasm"/>
    <property type="evidence" value="ECO:0007669"/>
    <property type="project" value="TreeGrafter"/>
</dbReference>
<proteinExistence type="predicted"/>
<dbReference type="GO" id="GO:0004034">
    <property type="term" value="F:aldose 1-epimerase activity"/>
    <property type="evidence" value="ECO:0007669"/>
    <property type="project" value="TreeGrafter"/>
</dbReference>